<evidence type="ECO:0000313" key="1">
    <source>
        <dbReference type="EnsemblPlants" id="AVESA.00010b.r2.5CG0882110.1.CDS"/>
    </source>
</evidence>
<dbReference type="Proteomes" id="UP001732700">
    <property type="component" value="Chromosome 5C"/>
</dbReference>
<protein>
    <submittedName>
        <fullName evidence="1">Uncharacterized protein</fullName>
    </submittedName>
</protein>
<reference evidence="1" key="2">
    <citation type="submission" date="2025-09" db="UniProtKB">
        <authorList>
            <consortium name="EnsemblPlants"/>
        </authorList>
    </citation>
    <scope>IDENTIFICATION</scope>
</reference>
<dbReference type="EnsemblPlants" id="AVESA.00010b.r2.5CG0882110.1">
    <property type="protein sequence ID" value="AVESA.00010b.r2.5CG0882110.1.CDS"/>
    <property type="gene ID" value="AVESA.00010b.r2.5CG0882110"/>
</dbReference>
<proteinExistence type="predicted"/>
<name>A0ACD5Y097_AVESA</name>
<sequence>MSVARCGGSGTGAHLTAQRMKAAWSDRSAGMTSLCPCSYPHRLSAPASRPSISYPHRLSAPASRPLRCSAVPSPDMEEWSVAKKRRNEELEILKDEVARMFQPLVRNLSKISTLRSPYDLEDYQIGMFFGTFLGCVGCYQLWKTAPSTFVDVALALLMYKLSIVSSELHRHHKSNSLTTWLKFGTILVMVLKDIKKNYVLLDAIRMPVFLLYICCFLFDVAGVKKYGRRVLIFLVNLLRMRGGLQEIWRIMWWPGYVSPYVDRGVWSDVVHEARAGPLN</sequence>
<accession>A0ACD5Y097</accession>
<keyword evidence="2" id="KW-1185">Reference proteome</keyword>
<organism evidence="1 2">
    <name type="scientific">Avena sativa</name>
    <name type="common">Oat</name>
    <dbReference type="NCBI Taxonomy" id="4498"/>
    <lineage>
        <taxon>Eukaryota</taxon>
        <taxon>Viridiplantae</taxon>
        <taxon>Streptophyta</taxon>
        <taxon>Embryophyta</taxon>
        <taxon>Tracheophyta</taxon>
        <taxon>Spermatophyta</taxon>
        <taxon>Magnoliopsida</taxon>
        <taxon>Liliopsida</taxon>
        <taxon>Poales</taxon>
        <taxon>Poaceae</taxon>
        <taxon>BOP clade</taxon>
        <taxon>Pooideae</taxon>
        <taxon>Poodae</taxon>
        <taxon>Poeae</taxon>
        <taxon>Poeae Chloroplast Group 1 (Aveneae type)</taxon>
        <taxon>Aveninae</taxon>
        <taxon>Avena</taxon>
    </lineage>
</organism>
<evidence type="ECO:0000313" key="2">
    <source>
        <dbReference type="Proteomes" id="UP001732700"/>
    </source>
</evidence>
<reference evidence="1" key="1">
    <citation type="submission" date="2021-05" db="EMBL/GenBank/DDBJ databases">
        <authorList>
            <person name="Scholz U."/>
            <person name="Mascher M."/>
            <person name="Fiebig A."/>
        </authorList>
    </citation>
    <scope>NUCLEOTIDE SEQUENCE [LARGE SCALE GENOMIC DNA]</scope>
</reference>